<feature type="transmembrane region" description="Helical" evidence="7">
    <location>
        <begin position="275"/>
        <end position="295"/>
    </location>
</feature>
<proteinExistence type="inferred from homology"/>
<feature type="transmembrane region" description="Helical" evidence="7">
    <location>
        <begin position="243"/>
        <end position="263"/>
    </location>
</feature>
<evidence type="ECO:0000256" key="3">
    <source>
        <dbReference type="ARBA" id="ARBA00022475"/>
    </source>
</evidence>
<dbReference type="SUPFAM" id="SSF161098">
    <property type="entry name" value="MetI-like"/>
    <property type="match status" value="1"/>
</dbReference>
<evidence type="ECO:0000256" key="5">
    <source>
        <dbReference type="ARBA" id="ARBA00022989"/>
    </source>
</evidence>
<evidence type="ECO:0000313" key="9">
    <source>
        <dbReference type="EMBL" id="GIO52660.1"/>
    </source>
</evidence>
<dbReference type="InterPro" id="IPR035906">
    <property type="entry name" value="MetI-like_sf"/>
</dbReference>
<dbReference type="EMBL" id="BORU01000001">
    <property type="protein sequence ID" value="GIO52660.1"/>
    <property type="molecule type" value="Genomic_DNA"/>
</dbReference>
<dbReference type="InterPro" id="IPR051393">
    <property type="entry name" value="ABC_transporter_permease"/>
</dbReference>
<comment type="similarity">
    <text evidence="7">Belongs to the binding-protein-dependent transport system permease family.</text>
</comment>
<dbReference type="PANTHER" id="PTHR30193:SF37">
    <property type="entry name" value="INNER MEMBRANE ABC TRANSPORTER PERMEASE PROTEIN YCJO"/>
    <property type="match status" value="1"/>
</dbReference>
<dbReference type="InterPro" id="IPR000515">
    <property type="entry name" value="MetI-like"/>
</dbReference>
<keyword evidence="5 7" id="KW-1133">Transmembrane helix</keyword>
<protein>
    <submittedName>
        <fullName evidence="9">Sugar ABC transporter permease</fullName>
    </submittedName>
</protein>
<feature type="transmembrane region" description="Helical" evidence="7">
    <location>
        <begin position="213"/>
        <end position="237"/>
    </location>
</feature>
<comment type="caution">
    <text evidence="9">The sequence shown here is derived from an EMBL/GenBank/DDBJ whole genome shotgun (WGS) entry which is preliminary data.</text>
</comment>
<keyword evidence="2 7" id="KW-0813">Transport</keyword>
<keyword evidence="4 7" id="KW-0812">Transmembrane</keyword>
<keyword evidence="10" id="KW-1185">Reference proteome</keyword>
<organism evidence="9 10">
    <name type="scientific">Paenibacillus cineris</name>
    <dbReference type="NCBI Taxonomy" id="237530"/>
    <lineage>
        <taxon>Bacteria</taxon>
        <taxon>Bacillati</taxon>
        <taxon>Bacillota</taxon>
        <taxon>Bacilli</taxon>
        <taxon>Bacillales</taxon>
        <taxon>Paenibacillaceae</taxon>
        <taxon>Paenibacillus</taxon>
    </lineage>
</organism>
<reference evidence="9 10" key="1">
    <citation type="submission" date="2021-03" db="EMBL/GenBank/DDBJ databases">
        <title>Antimicrobial resistance genes in bacteria isolated from Japanese honey, and their potential for conferring macrolide and lincosamide resistance in the American foulbrood pathogen Paenibacillus larvae.</title>
        <authorList>
            <person name="Okamoto M."/>
            <person name="Kumagai M."/>
            <person name="Kanamori H."/>
            <person name="Takamatsu D."/>
        </authorList>
    </citation>
    <scope>NUCLEOTIDE SEQUENCE [LARGE SCALE GENOMIC DNA]</scope>
    <source>
        <strain evidence="9 10">J21TS7</strain>
    </source>
</reference>
<dbReference type="PANTHER" id="PTHR30193">
    <property type="entry name" value="ABC TRANSPORTER PERMEASE PROTEIN"/>
    <property type="match status" value="1"/>
</dbReference>
<dbReference type="SUPFAM" id="SSF160964">
    <property type="entry name" value="MalF N-terminal region-like"/>
    <property type="match status" value="1"/>
</dbReference>
<feature type="domain" description="ABC transmembrane type-1" evidence="8">
    <location>
        <begin position="82"/>
        <end position="294"/>
    </location>
</feature>
<accession>A0ABQ4L859</accession>
<feature type="transmembrane region" description="Helical" evidence="7">
    <location>
        <begin position="21"/>
        <end position="45"/>
    </location>
</feature>
<name>A0ABQ4L859_9BACL</name>
<evidence type="ECO:0000256" key="7">
    <source>
        <dbReference type="RuleBase" id="RU363032"/>
    </source>
</evidence>
<evidence type="ECO:0000256" key="6">
    <source>
        <dbReference type="ARBA" id="ARBA00023136"/>
    </source>
</evidence>
<evidence type="ECO:0000259" key="8">
    <source>
        <dbReference type="PROSITE" id="PS50928"/>
    </source>
</evidence>
<evidence type="ECO:0000256" key="2">
    <source>
        <dbReference type="ARBA" id="ARBA00022448"/>
    </source>
</evidence>
<sequence length="305" mass="34168">MMNAKQLSTINAKRSKLKRREYGWGYAMVLPLLFGMSALFIWPVLRTIYLSFTEWSDFGNYHWTGLSNYTRLIRDTAVYHSLLHTLQYVIIYVPAIVILSTLAGVLLSSKVRGISVYRTIFFLPSVLMPAAIAMSWKWILNGDYGLLNAGLKLLSIHGVSWLTDSRTVLISVVGVAVWGAVGLQAVIIISGIKGISPMLYEAASIEGAGRVSQFFRITLPLITPTLFFVSVTSLIGAMQVFDLIYMMVGTVAIDHVNTVVYLFYQQAFIKNDKGYASSIAVLLFIMILIVTALQFKLQKKWVHYD</sequence>
<dbReference type="Pfam" id="PF00528">
    <property type="entry name" value="BPD_transp_1"/>
    <property type="match status" value="1"/>
</dbReference>
<keyword evidence="3" id="KW-1003">Cell membrane</keyword>
<evidence type="ECO:0000256" key="1">
    <source>
        <dbReference type="ARBA" id="ARBA00004651"/>
    </source>
</evidence>
<feature type="transmembrane region" description="Helical" evidence="7">
    <location>
        <begin position="89"/>
        <end position="108"/>
    </location>
</feature>
<feature type="transmembrane region" description="Helical" evidence="7">
    <location>
        <begin position="168"/>
        <end position="192"/>
    </location>
</feature>
<comment type="subcellular location">
    <subcellularLocation>
        <location evidence="1 7">Cell membrane</location>
        <topology evidence="1 7">Multi-pass membrane protein</topology>
    </subcellularLocation>
</comment>
<dbReference type="PROSITE" id="PS50928">
    <property type="entry name" value="ABC_TM1"/>
    <property type="match status" value="1"/>
</dbReference>
<evidence type="ECO:0000256" key="4">
    <source>
        <dbReference type="ARBA" id="ARBA00022692"/>
    </source>
</evidence>
<evidence type="ECO:0000313" key="10">
    <source>
        <dbReference type="Proteomes" id="UP000676601"/>
    </source>
</evidence>
<dbReference type="Proteomes" id="UP000676601">
    <property type="component" value="Unassembled WGS sequence"/>
</dbReference>
<dbReference type="Gene3D" id="1.10.3720.10">
    <property type="entry name" value="MetI-like"/>
    <property type="match status" value="1"/>
</dbReference>
<feature type="transmembrane region" description="Helical" evidence="7">
    <location>
        <begin position="120"/>
        <end position="139"/>
    </location>
</feature>
<dbReference type="CDD" id="cd06261">
    <property type="entry name" value="TM_PBP2"/>
    <property type="match status" value="1"/>
</dbReference>
<keyword evidence="6 7" id="KW-0472">Membrane</keyword>
<gene>
    <name evidence="9" type="ORF">J21TS7_09780</name>
</gene>